<dbReference type="FunFam" id="1.10.565.10:FF:000017">
    <property type="entry name" value="Peroxisome proliferator-activated receptor gamma"/>
    <property type="match status" value="1"/>
</dbReference>
<dbReference type="SMART" id="SM00399">
    <property type="entry name" value="ZnF_C4"/>
    <property type="match status" value="1"/>
</dbReference>
<sequence>MQTAGRGSDPQSEQNFSEVSKTVEATGCGHTTTLSSLILEQYQTDMVDTQQLLAWPVGFSLNSMDLPELYDHPHSLDMKHLTTLDYTSISSSSTQSSMSPSFVACISPTDMGYDPSPPLSEEHMTGMDYLNMHGCNSIKLEPESPPQVSESPVMLKHQDDTSTATLYIECRVCGDKASGFHYGVHACEGCKGFFRRTIRLKLVYDHCDLHCRIHKKSRNKCQYCRFQKCLNVGMSHNAIRFGRMPQAEKEKLLAEFSSDLEHMHPEAADLRALSRHLYEAYLKNFPLTKAKARAILSGKTGDKAPFVIHDMKSLMEGEQIINCRQIPCQEHQQPQQPPAAFAAVGHADCNMSGELELRFFNSCQSRSVEAVREVTEFAKSIPGFVNLDLNDQVTLLKYGVIEIMIIMMAPLMNKDGTLISYGQIFMTREFLKSLRKPFGEMMEPKFEFSVKFNTLELDDNDMALFLAVIILSGDRPGLLNVKPIECLQETVLHSLELQLKISHPDSLQLFAKLLQKMTDLRQIVTNHVHSIQLLKKREVDMFLHPLLQEIMKDLY</sequence>
<dbReference type="InterPro" id="IPR001628">
    <property type="entry name" value="Znf_hrmn_rcpt"/>
</dbReference>
<dbReference type="Gene3D" id="3.30.50.10">
    <property type="entry name" value="Erythroid Transcription Factor GATA-1, subunit A"/>
    <property type="match status" value="1"/>
</dbReference>
<keyword evidence="7 16" id="KW-0862">Zinc</keyword>
<dbReference type="GO" id="GO:0008270">
    <property type="term" value="F:zinc ion binding"/>
    <property type="evidence" value="ECO:0007669"/>
    <property type="project" value="UniProtKB-KW"/>
</dbReference>
<evidence type="ECO:0000256" key="6">
    <source>
        <dbReference type="ARBA" id="ARBA00022771"/>
    </source>
</evidence>
<dbReference type="InterPro" id="IPR003074">
    <property type="entry name" value="1Cnucl_rcpt"/>
</dbReference>
<evidence type="ECO:0000256" key="5">
    <source>
        <dbReference type="ARBA" id="ARBA00022723"/>
    </source>
</evidence>
<dbReference type="PROSITE" id="PS51843">
    <property type="entry name" value="NR_LBD"/>
    <property type="match status" value="1"/>
</dbReference>
<evidence type="ECO:0000256" key="12">
    <source>
        <dbReference type="ARBA" id="ARBA00023163"/>
    </source>
</evidence>
<dbReference type="GO" id="GO:0004879">
    <property type="term" value="F:nuclear receptor activity"/>
    <property type="evidence" value="ECO:0007669"/>
    <property type="project" value="InterPro"/>
</dbReference>
<dbReference type="InterPro" id="IPR001723">
    <property type="entry name" value="Nuclear_hrmn_rcpt"/>
</dbReference>
<evidence type="ECO:0000256" key="13">
    <source>
        <dbReference type="ARBA" id="ARBA00023170"/>
    </source>
</evidence>
<dbReference type="CDD" id="cd06932">
    <property type="entry name" value="NR_LBD_PPAR"/>
    <property type="match status" value="1"/>
</dbReference>
<evidence type="ECO:0000256" key="10">
    <source>
        <dbReference type="ARBA" id="ARBA00023125"/>
    </source>
</evidence>
<dbReference type="GO" id="GO:0045923">
    <property type="term" value="P:positive regulation of fatty acid metabolic process"/>
    <property type="evidence" value="ECO:0007669"/>
    <property type="project" value="TreeGrafter"/>
</dbReference>
<dbReference type="PRINTS" id="PR01288">
    <property type="entry name" value="PROXISOMEPAR"/>
</dbReference>
<dbReference type="KEGG" id="tng:GSTEN00027585G001"/>
<dbReference type="SUPFAM" id="SSF57716">
    <property type="entry name" value="Glucocorticoid receptor-like (DNA-binding domain)"/>
    <property type="match status" value="1"/>
</dbReference>
<feature type="domain" description="Nuclear receptor" evidence="19">
    <location>
        <begin position="167"/>
        <end position="241"/>
    </location>
</feature>
<dbReference type="SUPFAM" id="SSF48508">
    <property type="entry name" value="Nuclear receptor ligand-binding domain"/>
    <property type="match status" value="1"/>
</dbReference>
<evidence type="ECO:0000256" key="16">
    <source>
        <dbReference type="RuleBase" id="RU004334"/>
    </source>
</evidence>
<dbReference type="EMBL" id="CAAE01014979">
    <property type="protein sequence ID" value="CAG07050.1"/>
    <property type="molecule type" value="Genomic_DNA"/>
</dbReference>
<keyword evidence="13 16" id="KW-0675">Receptor</keyword>
<name>Q4RX32_TETNG</name>
<evidence type="ECO:0000259" key="20">
    <source>
        <dbReference type="PROSITE" id="PS51843"/>
    </source>
</evidence>
<keyword evidence="6 16" id="KW-0863">Zinc-finger</keyword>
<dbReference type="GO" id="GO:0009755">
    <property type="term" value="P:hormone-mediated signaling pathway"/>
    <property type="evidence" value="ECO:0007669"/>
    <property type="project" value="TreeGrafter"/>
</dbReference>
<evidence type="ECO:0000256" key="9">
    <source>
        <dbReference type="ARBA" id="ARBA00023108"/>
    </source>
</evidence>
<dbReference type="GO" id="GO:0010887">
    <property type="term" value="P:negative regulation of cholesterol storage"/>
    <property type="evidence" value="ECO:0007669"/>
    <property type="project" value="TreeGrafter"/>
</dbReference>
<feature type="domain" description="NR LBD" evidence="20">
    <location>
        <begin position="306"/>
        <end position="553"/>
    </location>
</feature>
<evidence type="ECO:0000256" key="7">
    <source>
        <dbReference type="ARBA" id="ARBA00022833"/>
    </source>
</evidence>
<keyword evidence="10 16" id="KW-0238">DNA-binding</keyword>
<evidence type="ECO:0000256" key="4">
    <source>
        <dbReference type="ARBA" id="ARBA00022553"/>
    </source>
</evidence>
<dbReference type="GO" id="GO:0010629">
    <property type="term" value="P:negative regulation of gene expression"/>
    <property type="evidence" value="ECO:0007669"/>
    <property type="project" value="UniProtKB-ARBA"/>
</dbReference>
<keyword evidence="8 16" id="KW-0805">Transcription regulation</keyword>
<dbReference type="InterPro" id="IPR035500">
    <property type="entry name" value="NHR-like_dom_sf"/>
</dbReference>
<dbReference type="FunFam" id="3.30.50.10:FF:000010">
    <property type="entry name" value="Peroxisome proliferator-activated receptor gamma"/>
    <property type="match status" value="1"/>
</dbReference>
<dbReference type="InterPro" id="IPR003077">
    <property type="entry name" value="PPAR-gamma"/>
</dbReference>
<dbReference type="GO" id="GO:0051049">
    <property type="term" value="P:regulation of transport"/>
    <property type="evidence" value="ECO:0007669"/>
    <property type="project" value="UniProtKB-ARBA"/>
</dbReference>
<keyword evidence="11 17" id="KW-0010">Activator</keyword>
<dbReference type="GO" id="GO:0000978">
    <property type="term" value="F:RNA polymerase II cis-regulatory region sequence-specific DNA binding"/>
    <property type="evidence" value="ECO:0007669"/>
    <property type="project" value="TreeGrafter"/>
</dbReference>
<dbReference type="InterPro" id="IPR022590">
    <property type="entry name" value="PPARgamma_N"/>
</dbReference>
<dbReference type="Pfam" id="PF00105">
    <property type="entry name" value="zf-C4"/>
    <property type="match status" value="1"/>
</dbReference>
<dbReference type="PRINTS" id="PR00047">
    <property type="entry name" value="STROIDFINGER"/>
</dbReference>
<keyword evidence="14 16" id="KW-0539">Nucleus</keyword>
<dbReference type="GO" id="GO:0006631">
    <property type="term" value="P:fatty acid metabolic process"/>
    <property type="evidence" value="ECO:0007669"/>
    <property type="project" value="TreeGrafter"/>
</dbReference>
<evidence type="ECO:0000313" key="21">
    <source>
        <dbReference type="EMBL" id="CAG07050.1"/>
    </source>
</evidence>
<dbReference type="InterPro" id="IPR000536">
    <property type="entry name" value="Nucl_hrmn_rcpt_lig-bd"/>
</dbReference>
<feature type="non-terminal residue" evidence="21">
    <location>
        <position position="555"/>
    </location>
</feature>
<evidence type="ECO:0000256" key="8">
    <source>
        <dbReference type="ARBA" id="ARBA00023015"/>
    </source>
</evidence>
<keyword evidence="5 16" id="KW-0479">Metal-binding</keyword>
<dbReference type="GO" id="GO:0050728">
    <property type="term" value="P:negative regulation of inflammatory response"/>
    <property type="evidence" value="ECO:0007669"/>
    <property type="project" value="TreeGrafter"/>
</dbReference>
<keyword evidence="4" id="KW-0597">Phosphoprotein</keyword>
<dbReference type="PROSITE" id="PS51030">
    <property type="entry name" value="NUCLEAR_REC_DBD_2"/>
    <property type="match status" value="1"/>
</dbReference>
<dbReference type="CDD" id="cd06965">
    <property type="entry name" value="NR_DBD_Ppar"/>
    <property type="match status" value="1"/>
</dbReference>
<comment type="subunit">
    <text evidence="17">Heterodimer with other nuclear receptors.</text>
</comment>
<dbReference type="PANTHER" id="PTHR24082:SF488">
    <property type="entry name" value="PEROXISOME PROLIFERATOR-ACTIVATED RECEPTOR GAMMA"/>
    <property type="match status" value="1"/>
</dbReference>
<dbReference type="GO" id="GO:0030154">
    <property type="term" value="P:cell differentiation"/>
    <property type="evidence" value="ECO:0007669"/>
    <property type="project" value="TreeGrafter"/>
</dbReference>
<dbReference type="PRINTS" id="PR00398">
    <property type="entry name" value="STRDHORMONER"/>
</dbReference>
<dbReference type="InterPro" id="IPR050234">
    <property type="entry name" value="Nuclear_hormone_rcpt_NR1"/>
</dbReference>
<proteinExistence type="inferred from homology"/>
<organism evidence="21">
    <name type="scientific">Tetraodon nigroviridis</name>
    <name type="common">Spotted green pufferfish</name>
    <name type="synonym">Chelonodon nigroviridis</name>
    <dbReference type="NCBI Taxonomy" id="99883"/>
    <lineage>
        <taxon>Eukaryota</taxon>
        <taxon>Metazoa</taxon>
        <taxon>Chordata</taxon>
        <taxon>Craniata</taxon>
        <taxon>Vertebrata</taxon>
        <taxon>Euteleostomi</taxon>
        <taxon>Actinopterygii</taxon>
        <taxon>Neopterygii</taxon>
        <taxon>Teleostei</taxon>
        <taxon>Neoteleostei</taxon>
        <taxon>Acanthomorphata</taxon>
        <taxon>Eupercaria</taxon>
        <taxon>Tetraodontiformes</taxon>
        <taxon>Tetradontoidea</taxon>
        <taxon>Tetraodontidae</taxon>
        <taxon>Tetraodon</taxon>
    </lineage>
</organism>
<keyword evidence="9 17" id="KW-0090">Biological rhythms</keyword>
<keyword evidence="3 17" id="KW-0963">Cytoplasm</keyword>
<dbReference type="PROSITE" id="PS00031">
    <property type="entry name" value="NUCLEAR_REC_DBD_1"/>
    <property type="match status" value="1"/>
</dbReference>
<dbReference type="OrthoDB" id="7634782at2759"/>
<evidence type="ECO:0000259" key="19">
    <source>
        <dbReference type="PROSITE" id="PS51030"/>
    </source>
</evidence>
<dbReference type="AlphaFoldDB" id="Q4RX32"/>
<evidence type="ECO:0000256" key="18">
    <source>
        <dbReference type="SAM" id="MobiDB-lite"/>
    </source>
</evidence>
<dbReference type="InterPro" id="IPR013088">
    <property type="entry name" value="Znf_NHR/GATA"/>
</dbReference>
<comment type="subcellular location">
    <subcellularLocation>
        <location evidence="17">Cytoplasm</location>
    </subcellularLocation>
    <subcellularLocation>
        <location evidence="17">Nucleus</location>
    </subcellularLocation>
</comment>
<dbReference type="PANTHER" id="PTHR24082">
    <property type="entry name" value="NUCLEAR HORMONE RECEPTOR"/>
    <property type="match status" value="1"/>
</dbReference>
<dbReference type="GO" id="GO:0048511">
    <property type="term" value="P:rhythmic process"/>
    <property type="evidence" value="ECO:0007669"/>
    <property type="project" value="UniProtKB-KW"/>
</dbReference>
<dbReference type="Pfam" id="PF00104">
    <property type="entry name" value="Hormone_recep"/>
    <property type="match status" value="1"/>
</dbReference>
<dbReference type="GO" id="GO:0005737">
    <property type="term" value="C:cytoplasm"/>
    <property type="evidence" value="ECO:0007669"/>
    <property type="project" value="UniProtKB-SubCell"/>
</dbReference>
<dbReference type="GO" id="GO:0005634">
    <property type="term" value="C:nucleus"/>
    <property type="evidence" value="ECO:0007669"/>
    <property type="project" value="UniProtKB-SubCell"/>
</dbReference>
<feature type="region of interest" description="Disordered" evidence="18">
    <location>
        <begin position="1"/>
        <end position="20"/>
    </location>
</feature>
<keyword evidence="12 16" id="KW-0804">Transcription</keyword>
<accession>Q4RX32</accession>
<comment type="similarity">
    <text evidence="1 17">Belongs to the nuclear hormone receptor family. NR1 subfamily.</text>
</comment>
<evidence type="ECO:0000256" key="1">
    <source>
        <dbReference type="ARBA" id="ARBA00008092"/>
    </source>
</evidence>
<reference evidence="21" key="2">
    <citation type="submission" date="2004-02" db="EMBL/GenBank/DDBJ databases">
        <authorList>
            <consortium name="Genoscope"/>
            <consortium name="Whitehead Institute Centre for Genome Research"/>
        </authorList>
    </citation>
    <scope>NUCLEOTIDE SEQUENCE</scope>
</reference>
<dbReference type="SMART" id="SM00430">
    <property type="entry name" value="HOLI"/>
    <property type="match status" value="1"/>
</dbReference>
<protein>
    <recommendedName>
        <fullName evidence="2 17">Peroxisome proliferator-activated receptor gamma</fullName>
        <shortName evidence="17">PPAR-gamma</shortName>
    </recommendedName>
    <alternativeName>
        <fullName evidence="15 17">Nuclear receptor subfamily 1 group C member 3</fullName>
    </alternativeName>
</protein>
<dbReference type="GO" id="GO:0001227">
    <property type="term" value="F:DNA-binding transcription repressor activity, RNA polymerase II-specific"/>
    <property type="evidence" value="ECO:0007669"/>
    <property type="project" value="TreeGrafter"/>
</dbReference>
<evidence type="ECO:0000256" key="3">
    <source>
        <dbReference type="ARBA" id="ARBA00022490"/>
    </source>
</evidence>
<comment type="function">
    <text evidence="17">Nuclear receptor that binds peroxisome proliferators such as hypolipidemic drugs and fatty acids. Once activated by a ligand, the nuclear receptor binds to DNA specific PPAR response elements (PPRE) and modulates the transcription of its target genes, such as acyl-CoA oxidase. It therefore controls the peroxisomal beta-oxidation pathway of fatty acids. Key regulator of adipocyte differentiation and glucose homeostasis. May play a role in the regulation of circadian rhythm.</text>
</comment>
<evidence type="ECO:0000256" key="14">
    <source>
        <dbReference type="ARBA" id="ARBA00023242"/>
    </source>
</evidence>
<dbReference type="Pfam" id="PF12577">
    <property type="entry name" value="PPARgamma_N"/>
    <property type="match status" value="1"/>
</dbReference>
<dbReference type="PRINTS" id="PR01291">
    <property type="entry name" value="PROXISOMPAGR"/>
</dbReference>
<evidence type="ECO:0000256" key="17">
    <source>
        <dbReference type="RuleBase" id="RU364110"/>
    </source>
</evidence>
<dbReference type="Gene3D" id="1.10.565.10">
    <property type="entry name" value="Retinoid X Receptor"/>
    <property type="match status" value="1"/>
</dbReference>
<evidence type="ECO:0000256" key="2">
    <source>
        <dbReference type="ARBA" id="ARBA00018974"/>
    </source>
</evidence>
<dbReference type="GO" id="GO:0045944">
    <property type="term" value="P:positive regulation of transcription by RNA polymerase II"/>
    <property type="evidence" value="ECO:0007669"/>
    <property type="project" value="TreeGrafter"/>
</dbReference>
<evidence type="ECO:0000256" key="11">
    <source>
        <dbReference type="ARBA" id="ARBA00023159"/>
    </source>
</evidence>
<reference evidence="21" key="1">
    <citation type="journal article" date="2004" name="Nature">
        <title>Genome duplication in the teleost fish Tetraodon nigroviridis reveals the early vertebrate proto-karyotype.</title>
        <authorList>
            <person name="Jaillon O."/>
            <person name="Aury J.-M."/>
            <person name="Brunet F."/>
            <person name="Petit J.-L."/>
            <person name="Stange-Thomann N."/>
            <person name="Mauceli E."/>
            <person name="Bouneau L."/>
            <person name="Fischer C."/>
            <person name="Ozouf-Costaz C."/>
            <person name="Bernot A."/>
            <person name="Nicaud S."/>
            <person name="Jaffe D."/>
            <person name="Fisher S."/>
            <person name="Lutfalla G."/>
            <person name="Dossat C."/>
            <person name="Segurens B."/>
            <person name="Dasilva C."/>
            <person name="Salanoubat M."/>
            <person name="Levy M."/>
            <person name="Boudet N."/>
            <person name="Castellano S."/>
            <person name="Anthouard V."/>
            <person name="Jubin C."/>
            <person name="Castelli V."/>
            <person name="Katinka M."/>
            <person name="Vacherie B."/>
            <person name="Biemont C."/>
            <person name="Skalli Z."/>
            <person name="Cattolico L."/>
            <person name="Poulain J."/>
            <person name="De Berardinis V."/>
            <person name="Cruaud C."/>
            <person name="Duprat S."/>
            <person name="Brottier P."/>
            <person name="Coutanceau J.-P."/>
            <person name="Gouzy J."/>
            <person name="Parra G."/>
            <person name="Lardier G."/>
            <person name="Chapple C."/>
            <person name="McKernan K.J."/>
            <person name="McEwan P."/>
            <person name="Bosak S."/>
            <person name="Kellis M."/>
            <person name="Volff J.-N."/>
            <person name="Guigo R."/>
            <person name="Zody M.C."/>
            <person name="Mesirov J."/>
            <person name="Lindblad-Toh K."/>
            <person name="Birren B."/>
            <person name="Nusbaum C."/>
            <person name="Kahn D."/>
            <person name="Robinson-Rechavi M."/>
            <person name="Laudet V."/>
            <person name="Schachter V."/>
            <person name="Quetier F."/>
            <person name="Saurin W."/>
            <person name="Scarpelli C."/>
            <person name="Wincker P."/>
            <person name="Lander E.S."/>
            <person name="Weissenbach J."/>
            <person name="Roest Crollius H."/>
        </authorList>
    </citation>
    <scope>NUCLEOTIDE SEQUENCE [LARGE SCALE GENOMIC DNA]</scope>
</reference>
<evidence type="ECO:0000256" key="15">
    <source>
        <dbReference type="ARBA" id="ARBA00032721"/>
    </source>
</evidence>
<gene>
    <name evidence="17" type="primary">PPARG</name>
    <name evidence="21" type="ORF">GSTENG00027585001</name>
</gene>